<evidence type="ECO:0000313" key="3">
    <source>
        <dbReference type="Proteomes" id="UP000231564"/>
    </source>
</evidence>
<feature type="transmembrane region" description="Helical" evidence="1">
    <location>
        <begin position="499"/>
        <end position="514"/>
    </location>
</feature>
<feature type="transmembrane region" description="Helical" evidence="1">
    <location>
        <begin position="441"/>
        <end position="462"/>
    </location>
</feature>
<keyword evidence="1" id="KW-0812">Transmembrane</keyword>
<keyword evidence="1" id="KW-0472">Membrane</keyword>
<organism evidence="2 3">
    <name type="scientific">Tenacibaculum maritimum NCIMB 2154</name>
    <dbReference type="NCBI Taxonomy" id="1349785"/>
    <lineage>
        <taxon>Bacteria</taxon>
        <taxon>Pseudomonadati</taxon>
        <taxon>Bacteroidota</taxon>
        <taxon>Flavobacteriia</taxon>
        <taxon>Flavobacteriales</taxon>
        <taxon>Flavobacteriaceae</taxon>
        <taxon>Tenacibaculum</taxon>
    </lineage>
</organism>
<dbReference type="EMBL" id="LT634361">
    <property type="protein sequence ID" value="SFZ80416.1"/>
    <property type="molecule type" value="Genomic_DNA"/>
</dbReference>
<sequence>MLNNYTENYNELFDQIRSRIGKPVSIDVVVAIIESFGLKDKNIPVEYDFKDIRELATKIFKELRSDLYKDLKNQEEIRKDSNVKKEKEGFLHEVILFVKSYLSNTSSLLTLVIQLATIIIFGLSLYAFVGFNQLQSTAVILGIILGMVLSGGIIQVVGSEVSKHYYLKDFEMVRRMTFFLIKQGVLFLATCLSIIIIFNLLVPIYPFSMVFFTSIYAFLIGVLFLVFAPLHVLKSRIVIFISITFPTLLGIYLAKRQHVSIYQIHFIGLLLAITMVLGFIFFYFKSKKIQKTKRKRYTKGALFYNNIYFFLYGSLINLFFFIDRIVAWSNYKTSNFFFPVLYEKDYEIGMDISIIFFFLLAGSIEYSNTFFITKLNKTRHHTKFIDIKSYQKSIYKIYLRNIGLLILTSIPFYIFVQYIIYGEWGYNHYFAEPIEAINIKIAQISTIAYFFVCWGILNTSYLTFLKKQRTVVKILFIACITNIISGFFLSRFFYYEDSVYGLLIGAILFAGLTFKENINILKNIDYYTSY</sequence>
<keyword evidence="3" id="KW-1185">Reference proteome</keyword>
<protein>
    <submittedName>
        <fullName evidence="2">Uncharacterized protein</fullName>
    </submittedName>
</protein>
<feature type="transmembrane region" description="Helical" evidence="1">
    <location>
        <begin position="260"/>
        <end position="284"/>
    </location>
</feature>
<dbReference type="OrthoDB" id="442385at2"/>
<dbReference type="Proteomes" id="UP000231564">
    <property type="component" value="Chromosome MARIT"/>
</dbReference>
<evidence type="ECO:0000256" key="1">
    <source>
        <dbReference type="SAM" id="Phobius"/>
    </source>
</evidence>
<feature type="transmembrane region" description="Helical" evidence="1">
    <location>
        <begin position="474"/>
        <end position="493"/>
    </location>
</feature>
<feature type="transmembrane region" description="Helical" evidence="1">
    <location>
        <begin position="348"/>
        <end position="373"/>
    </location>
</feature>
<dbReference type="KEGG" id="tmar:MARIT_0521"/>
<feature type="transmembrane region" description="Helical" evidence="1">
    <location>
        <begin position="305"/>
        <end position="328"/>
    </location>
</feature>
<gene>
    <name evidence="2" type="ORF">MARIT_0521</name>
</gene>
<name>A0A2H1E6L4_9FLAO</name>
<feature type="transmembrane region" description="Helical" evidence="1">
    <location>
        <begin position="398"/>
        <end position="421"/>
    </location>
</feature>
<feature type="transmembrane region" description="Helical" evidence="1">
    <location>
        <begin position="137"/>
        <end position="158"/>
    </location>
</feature>
<dbReference type="GeneID" id="47722119"/>
<evidence type="ECO:0000313" key="2">
    <source>
        <dbReference type="EMBL" id="SFZ80416.1"/>
    </source>
</evidence>
<feature type="transmembrane region" description="Helical" evidence="1">
    <location>
        <begin position="108"/>
        <end position="131"/>
    </location>
</feature>
<feature type="transmembrane region" description="Helical" evidence="1">
    <location>
        <begin position="179"/>
        <end position="201"/>
    </location>
</feature>
<feature type="transmembrane region" description="Helical" evidence="1">
    <location>
        <begin position="237"/>
        <end position="254"/>
    </location>
</feature>
<feature type="transmembrane region" description="Helical" evidence="1">
    <location>
        <begin position="207"/>
        <end position="230"/>
    </location>
</feature>
<dbReference type="AlphaFoldDB" id="A0A2H1E6L4"/>
<dbReference type="RefSeq" id="WP_024741356.1">
    <property type="nucleotide sequence ID" value="NZ_BAUG01000025.1"/>
</dbReference>
<dbReference type="STRING" id="1349785.GCA_000509405_01334"/>
<proteinExistence type="predicted"/>
<reference evidence="2 3" key="1">
    <citation type="submission" date="2016-11" db="EMBL/GenBank/DDBJ databases">
        <authorList>
            <person name="Jaros S."/>
            <person name="Januszkiewicz K."/>
            <person name="Wedrychowicz H."/>
        </authorList>
    </citation>
    <scope>NUCLEOTIDE SEQUENCE [LARGE SCALE GENOMIC DNA]</scope>
    <source>
        <strain evidence="2">NCIMB 2154T</strain>
    </source>
</reference>
<accession>A0A2H1E6L4</accession>
<keyword evidence="1" id="KW-1133">Transmembrane helix</keyword>